<protein>
    <recommendedName>
        <fullName evidence="3">PD-(D/E)XK endonuclease-like domain-containing protein</fullName>
    </recommendedName>
</protein>
<accession>A0A162J7R9</accession>
<evidence type="ECO:0008006" key="3">
    <source>
        <dbReference type="Google" id="ProtNLM"/>
    </source>
</evidence>
<proteinExistence type="predicted"/>
<name>A0A162J7R9_9FUSO</name>
<gene>
    <name evidence="1" type="ORF">A2J07_00720</name>
</gene>
<dbReference type="RefSeq" id="WP_062680827.1">
    <property type="nucleotide sequence ID" value="NZ_LVEA01000001.1"/>
</dbReference>
<evidence type="ECO:0000313" key="2">
    <source>
        <dbReference type="Proteomes" id="UP000075816"/>
    </source>
</evidence>
<dbReference type="AlphaFoldDB" id="A0A162J7R9"/>
<organism evidence="1 2">
    <name type="scientific">Fusobacterium necrophorum subsp. funduliforme</name>
    <dbReference type="NCBI Taxonomy" id="143387"/>
    <lineage>
        <taxon>Bacteria</taxon>
        <taxon>Fusobacteriati</taxon>
        <taxon>Fusobacteriota</taxon>
        <taxon>Fusobacteriia</taxon>
        <taxon>Fusobacteriales</taxon>
        <taxon>Fusobacteriaceae</taxon>
        <taxon>Fusobacterium</taxon>
    </lineage>
</organism>
<dbReference type="Proteomes" id="UP000075816">
    <property type="component" value="Unassembled WGS sequence"/>
</dbReference>
<reference evidence="1 2" key="1">
    <citation type="submission" date="2016-03" db="EMBL/GenBank/DDBJ databases">
        <title>Comparative genomics of human isolates of Fusobacterium necrophorum.</title>
        <authorList>
            <person name="Jensen A."/>
            <person name="Bank S."/>
            <person name="Andersen P.S."/>
            <person name="Kristensen L.H."/>
            <person name="Prag J."/>
        </authorList>
    </citation>
    <scope>NUCLEOTIDE SEQUENCE [LARGE SCALE GENOMIC DNA]</scope>
    <source>
        <strain evidence="1 2">LS_1264</strain>
    </source>
</reference>
<comment type="caution">
    <text evidence="1">The sequence shown here is derived from an EMBL/GenBank/DDBJ whole genome shotgun (WGS) entry which is preliminary data.</text>
</comment>
<evidence type="ECO:0000313" key="1">
    <source>
        <dbReference type="EMBL" id="KYL05291.1"/>
    </source>
</evidence>
<sequence>MAVLKKIIQKVSDMDFNEYSFYLWGKCSFRAFCHTCTNEFIMMHYNGGRIKERVKVIRHIPTGKMLRYAVLKDFYFHLVHQLVKNKELTYERCKKIGLASIEKSLAKYKKMAIRFLKELPDYENEKQKIYKDLENHLNLIKEIDFENSVMDCFREKISIKDYIPMRINELKPYYVKQLPYIEYGKNPGIISYDILNVSLNEFKELDVSIVSFFDFQPGQIRKNDFLCILIRWLKKYRKWPELEEKLKVAGDEQLFFNKLIIYNPLTITRKEVSYADIDGVFVEKFFLKKLNSINESCILPSFDLEQCRFCENTRICIEESRVTKAYSLEMINNFQETLEREQKKFL</sequence>
<dbReference type="EMBL" id="LVEA01000001">
    <property type="protein sequence ID" value="KYL05291.1"/>
    <property type="molecule type" value="Genomic_DNA"/>
</dbReference>